<evidence type="ECO:0000256" key="3">
    <source>
        <dbReference type="ARBA" id="ARBA00023012"/>
    </source>
</evidence>
<keyword evidence="1" id="KW-0808">Transferase</keyword>
<keyword evidence="5" id="KW-0732">Signal</keyword>
<dbReference type="Gene3D" id="2.130.10.10">
    <property type="entry name" value="YVTN repeat-like/Quinoprotein amine dehydrogenase"/>
    <property type="match status" value="2"/>
</dbReference>
<dbReference type="PANTHER" id="PTHR24421:SF62">
    <property type="entry name" value="SENSORY TRANSDUCTION HISTIDINE KINASE"/>
    <property type="match status" value="1"/>
</dbReference>
<keyword evidence="8" id="KW-1185">Reference proteome</keyword>
<dbReference type="InterPro" id="IPR003594">
    <property type="entry name" value="HATPase_dom"/>
</dbReference>
<feature type="transmembrane region" description="Helical" evidence="4">
    <location>
        <begin position="762"/>
        <end position="780"/>
    </location>
</feature>
<dbReference type="InterPro" id="IPR011712">
    <property type="entry name" value="Sig_transdc_His_kin_sub3_dim/P"/>
</dbReference>
<dbReference type="InterPro" id="IPR011110">
    <property type="entry name" value="Reg_prop"/>
</dbReference>
<dbReference type="Proteomes" id="UP000184339">
    <property type="component" value="Unassembled WGS sequence"/>
</dbReference>
<accession>A0A1M7LBR3</accession>
<dbReference type="InterPro" id="IPR013783">
    <property type="entry name" value="Ig-like_fold"/>
</dbReference>
<evidence type="ECO:0000256" key="2">
    <source>
        <dbReference type="ARBA" id="ARBA00022777"/>
    </source>
</evidence>
<keyword evidence="4" id="KW-0812">Transmembrane</keyword>
<dbReference type="RefSeq" id="WP_084560017.1">
    <property type="nucleotide sequence ID" value="NZ_FRCX01000002.1"/>
</dbReference>
<evidence type="ECO:0000313" key="7">
    <source>
        <dbReference type="EMBL" id="SHM75597.1"/>
    </source>
</evidence>
<keyword evidence="4" id="KW-0472">Membrane</keyword>
<dbReference type="AlphaFoldDB" id="A0A1M7LBR3"/>
<dbReference type="Gene3D" id="3.30.565.10">
    <property type="entry name" value="Histidine kinase-like ATPase, C-terminal domain"/>
    <property type="match status" value="1"/>
</dbReference>
<dbReference type="Pfam" id="PF07495">
    <property type="entry name" value="Y_Y_Y"/>
    <property type="match status" value="1"/>
</dbReference>
<dbReference type="CDD" id="cd16917">
    <property type="entry name" value="HATPase_UhpB-NarQ-NarX-like"/>
    <property type="match status" value="1"/>
</dbReference>
<dbReference type="Gene3D" id="1.20.5.1930">
    <property type="match status" value="1"/>
</dbReference>
<evidence type="ECO:0000256" key="5">
    <source>
        <dbReference type="SAM" id="SignalP"/>
    </source>
</evidence>
<dbReference type="GO" id="GO:0046983">
    <property type="term" value="F:protein dimerization activity"/>
    <property type="evidence" value="ECO:0007669"/>
    <property type="project" value="InterPro"/>
</dbReference>
<gene>
    <name evidence="7" type="ORF">SAMN05192549_102420</name>
</gene>
<evidence type="ECO:0000259" key="6">
    <source>
        <dbReference type="SMART" id="SM00387"/>
    </source>
</evidence>
<dbReference type="InterPro" id="IPR011123">
    <property type="entry name" value="Y_Y_Y"/>
</dbReference>
<evidence type="ECO:0000256" key="4">
    <source>
        <dbReference type="SAM" id="Phobius"/>
    </source>
</evidence>
<dbReference type="SUPFAM" id="SSF63829">
    <property type="entry name" value="Calcium-dependent phosphotriesterase"/>
    <property type="match status" value="2"/>
</dbReference>
<reference evidence="8" key="1">
    <citation type="submission" date="2016-11" db="EMBL/GenBank/DDBJ databases">
        <authorList>
            <person name="Varghese N."/>
            <person name="Submissions S."/>
        </authorList>
    </citation>
    <scope>NUCLEOTIDE SEQUENCE [LARGE SCALE GENOMIC DNA]</scope>
    <source>
        <strain evidence="8">Sac-22</strain>
    </source>
</reference>
<organism evidence="7 8">
    <name type="scientific">Duganella sacchari</name>
    <dbReference type="NCBI Taxonomy" id="551987"/>
    <lineage>
        <taxon>Bacteria</taxon>
        <taxon>Pseudomonadati</taxon>
        <taxon>Pseudomonadota</taxon>
        <taxon>Betaproteobacteria</taxon>
        <taxon>Burkholderiales</taxon>
        <taxon>Oxalobacteraceae</taxon>
        <taxon>Telluria group</taxon>
        <taxon>Duganella</taxon>
    </lineage>
</organism>
<dbReference type="Pfam" id="PF07730">
    <property type="entry name" value="HisKA_3"/>
    <property type="match status" value="1"/>
</dbReference>
<dbReference type="EMBL" id="FRCX01000002">
    <property type="protein sequence ID" value="SHM75597.1"/>
    <property type="molecule type" value="Genomic_DNA"/>
</dbReference>
<feature type="domain" description="Histidine kinase/HSP90-like ATPase" evidence="6">
    <location>
        <begin position="902"/>
        <end position="996"/>
    </location>
</feature>
<evidence type="ECO:0000313" key="8">
    <source>
        <dbReference type="Proteomes" id="UP000184339"/>
    </source>
</evidence>
<sequence>MPVSKIGRHRSFRAVLAALPLALVISGAAHAINPDLRLPDYNHASWTTRDGAPAEVSVMAQTPDGWLWLGTSTGLFRFDGVRFERYEFPIRGEVAKRRIANMRAHGNGDLWISYSVGGVSVLHKDGRIDDIVPLDSPIGPIMTFAIVDDGSAWIATANGLYHYAHQQLRKIGPEQGLPQDTARGVLIDQYGQLWSLFADGVYLRDQASGKFRLVLAQHNQGSLIQSPDGRIWLADADQVYPVAVDKTQPAGASATLPRPARFNSAESRYLAQFDRDGNLWTRSCPEGLCIVARAGERQGGAYFPSREASDKRNPQLTLSSPSANAVLEDQEGNVWIATQGGLDRFRENRLVPVRLPPVSGHFSMAGDTEGGVWLSDMVNKMTWRLSAGGEPQRSSTFYQAMTNDRDGALLMVRARDIERRFHGQVSYIPLPPARDGKVMDLDVAGLQDDGKVLWTTSQQTGLMGYIDGRWQPRSAFSLPPRIFIAGAGRKPGVRWQATGDATVVLNDNGKLTTYDAKDIGLATMVAVNDDVLIGGDLGLAIFNGHGFRKIKAARPEDLANISGMAVSADGDRWFNGGHGVVHVRRDDWRAAVANPDVALQYELLGALDGYIGQAMLETRLPSVYMGRDGQIWFLTSAGVLRLSPGQIRRNAIAPVPQVMQLDAGGTSYAAVPGQRLPPGAQNFSIQFTAPGLGKPEAMRFQYQLSGINEEWQEAGARRTAYYTNVAPGSYTFRVRAINEDGVPGVNDAVLEFTIEPRFVQTIWFKALCAIAAAALLYLLYQYRMRVATRRVADQLTVRMAERERIARTLHDTFLQSVQALILRLDIVSHSLPEEARQKLMPILDQANDTIVEGRDQVYELRTGRVDDVETAIEEAGQFLQQEHPATAFGSAMAGPRRKLRDTVAEEACEIAREALRNAFQHANARHVEARVIYEKDAFKLQISDDGVGIAADAAGKQKHYGLVGMRERAARAGGALELVANPAGGLRVTLTVPARAAYLDTPRLGLDRFRFTQR</sequence>
<dbReference type="GO" id="GO:0016020">
    <property type="term" value="C:membrane"/>
    <property type="evidence" value="ECO:0007669"/>
    <property type="project" value="InterPro"/>
</dbReference>
<dbReference type="Pfam" id="PF07494">
    <property type="entry name" value="Reg_prop"/>
    <property type="match status" value="1"/>
</dbReference>
<dbReference type="InterPro" id="IPR015943">
    <property type="entry name" value="WD40/YVTN_repeat-like_dom_sf"/>
</dbReference>
<proteinExistence type="predicted"/>
<feature type="chain" id="PRO_5012070949" evidence="5">
    <location>
        <begin position="32"/>
        <end position="1014"/>
    </location>
</feature>
<dbReference type="GO" id="GO:0000155">
    <property type="term" value="F:phosphorelay sensor kinase activity"/>
    <property type="evidence" value="ECO:0007669"/>
    <property type="project" value="InterPro"/>
</dbReference>
<dbReference type="OrthoDB" id="5384984at2"/>
<dbReference type="SUPFAM" id="SSF55874">
    <property type="entry name" value="ATPase domain of HSP90 chaperone/DNA topoisomerase II/histidine kinase"/>
    <property type="match status" value="1"/>
</dbReference>
<dbReference type="SMART" id="SM00387">
    <property type="entry name" value="HATPase_c"/>
    <property type="match status" value="1"/>
</dbReference>
<feature type="signal peptide" evidence="5">
    <location>
        <begin position="1"/>
        <end position="31"/>
    </location>
</feature>
<dbReference type="InterPro" id="IPR050482">
    <property type="entry name" value="Sensor_HK_TwoCompSys"/>
</dbReference>
<keyword evidence="4" id="KW-1133">Transmembrane helix</keyword>
<dbReference type="InterPro" id="IPR036890">
    <property type="entry name" value="HATPase_C_sf"/>
</dbReference>
<dbReference type="Gene3D" id="2.60.40.10">
    <property type="entry name" value="Immunoglobulins"/>
    <property type="match status" value="1"/>
</dbReference>
<keyword evidence="2 7" id="KW-0418">Kinase</keyword>
<dbReference type="STRING" id="551987.SAMN05192549_102420"/>
<evidence type="ECO:0000256" key="1">
    <source>
        <dbReference type="ARBA" id="ARBA00022679"/>
    </source>
</evidence>
<keyword evidence="3" id="KW-0902">Two-component regulatory system</keyword>
<protein>
    <submittedName>
        <fullName evidence="7">Signal transduction histidine kinase</fullName>
    </submittedName>
</protein>
<dbReference type="Pfam" id="PF02518">
    <property type="entry name" value="HATPase_c"/>
    <property type="match status" value="1"/>
</dbReference>
<dbReference type="PANTHER" id="PTHR24421">
    <property type="entry name" value="NITRATE/NITRITE SENSOR PROTEIN NARX-RELATED"/>
    <property type="match status" value="1"/>
</dbReference>
<name>A0A1M7LBR3_9BURK</name>